<dbReference type="OrthoDB" id="3734431at2"/>
<dbReference type="Pfam" id="PF20108">
    <property type="entry name" value="DUF6498"/>
    <property type="match status" value="1"/>
</dbReference>
<organism evidence="1 2">
    <name type="scientific">Tessaracoccus flavus</name>
    <dbReference type="NCBI Taxonomy" id="1610493"/>
    <lineage>
        <taxon>Bacteria</taxon>
        <taxon>Bacillati</taxon>
        <taxon>Actinomycetota</taxon>
        <taxon>Actinomycetes</taxon>
        <taxon>Propionibacteriales</taxon>
        <taxon>Propionibacteriaceae</taxon>
        <taxon>Tessaracoccus</taxon>
    </lineage>
</organism>
<dbReference type="InterPro" id="IPR045466">
    <property type="entry name" value="DUF6498"/>
</dbReference>
<name>A0A1Q2CCU0_9ACTN</name>
<reference evidence="1 2" key="1">
    <citation type="journal article" date="2016" name="Int. J. Syst. Evol. Microbiol.">
        <title>Tessaracoccus flavus sp. nov., isolated from the drainage system of a lindane-producing factory.</title>
        <authorList>
            <person name="Kumari R."/>
            <person name="Singh P."/>
            <person name="Schumann P."/>
            <person name="Lal R."/>
        </authorList>
    </citation>
    <scope>NUCLEOTIDE SEQUENCE [LARGE SCALE GENOMIC DNA]</scope>
    <source>
        <strain evidence="1 2">RP1T</strain>
    </source>
</reference>
<proteinExistence type="predicted"/>
<sequence>MRTQSLRLVLLAILNSIVQFLGVMLWRWPIGNVFLLFWVENVIITIMSIARVAAVPRGDGGELAGKLIASSVLAIFAVVHGAFTVALALATGLNLGAAFFAVPVVVLILRYAVEALGWFGPRAPRPSSIDDGYRFALRRIVTLHIAIMASWFVLVFGIIRLVQDGGAAAPLGASLPLVALAILLLAKTVSEISSLRGQAAVQPAPSP</sequence>
<dbReference type="RefSeq" id="WP_077340527.1">
    <property type="nucleotide sequence ID" value="NZ_CP019605.1"/>
</dbReference>
<dbReference type="Proteomes" id="UP000188324">
    <property type="component" value="Chromosome"/>
</dbReference>
<dbReference type="KEGG" id="tfl:RPIT_03090"/>
<accession>A0A1Q2CCU0</accession>
<dbReference type="AlphaFoldDB" id="A0A1Q2CCU0"/>
<dbReference type="EMBL" id="CP019605">
    <property type="protein sequence ID" value="AQP43924.1"/>
    <property type="molecule type" value="Genomic_DNA"/>
</dbReference>
<gene>
    <name evidence="1" type="ORF">RPIT_03090</name>
</gene>
<evidence type="ECO:0000313" key="1">
    <source>
        <dbReference type="EMBL" id="AQP43924.1"/>
    </source>
</evidence>
<keyword evidence="2" id="KW-1185">Reference proteome</keyword>
<evidence type="ECO:0000313" key="2">
    <source>
        <dbReference type="Proteomes" id="UP000188324"/>
    </source>
</evidence>
<protein>
    <submittedName>
        <fullName evidence="1">Uncharacterized protein</fullName>
    </submittedName>
</protein>